<keyword evidence="2" id="KW-1185">Reference proteome</keyword>
<name>A0A0E9NT76_SAICN</name>
<organism evidence="1 2">
    <name type="scientific">Saitoella complicata (strain BCRC 22490 / CBS 7301 / JCM 7358 / NBRC 10748 / NRRL Y-17804)</name>
    <dbReference type="NCBI Taxonomy" id="698492"/>
    <lineage>
        <taxon>Eukaryota</taxon>
        <taxon>Fungi</taxon>
        <taxon>Dikarya</taxon>
        <taxon>Ascomycota</taxon>
        <taxon>Taphrinomycotina</taxon>
        <taxon>Taphrinomycotina incertae sedis</taxon>
        <taxon>Saitoella</taxon>
    </lineage>
</organism>
<evidence type="ECO:0000313" key="2">
    <source>
        <dbReference type="Proteomes" id="UP000033140"/>
    </source>
</evidence>
<evidence type="ECO:0000313" key="1">
    <source>
        <dbReference type="EMBL" id="GAO52620.1"/>
    </source>
</evidence>
<comment type="caution">
    <text evidence="1">The sequence shown here is derived from an EMBL/GenBank/DDBJ whole genome shotgun (WGS) entry which is preliminary data.</text>
</comment>
<reference evidence="1 2" key="3">
    <citation type="journal article" date="2015" name="Genome Announc.">
        <title>Draft Genome Sequence of the Archiascomycetous Yeast Saitoella complicata.</title>
        <authorList>
            <person name="Yamauchi K."/>
            <person name="Kondo S."/>
            <person name="Hamamoto M."/>
            <person name="Takahashi Y."/>
            <person name="Ogura Y."/>
            <person name="Hayashi T."/>
            <person name="Nishida H."/>
        </authorList>
    </citation>
    <scope>NUCLEOTIDE SEQUENCE [LARGE SCALE GENOMIC DNA]</scope>
    <source>
        <strain evidence="1 2">NRRL Y-17804</strain>
    </source>
</reference>
<reference evidence="1 2" key="1">
    <citation type="journal article" date="2011" name="J. Gen. Appl. Microbiol.">
        <title>Draft genome sequencing of the enigmatic yeast Saitoella complicata.</title>
        <authorList>
            <person name="Nishida H."/>
            <person name="Hamamoto M."/>
            <person name="Sugiyama J."/>
        </authorList>
    </citation>
    <scope>NUCLEOTIDE SEQUENCE [LARGE SCALE GENOMIC DNA]</scope>
    <source>
        <strain evidence="1 2">NRRL Y-17804</strain>
    </source>
</reference>
<dbReference type="AlphaFoldDB" id="A0A0E9NT76"/>
<accession>A0A0E9NT76</accession>
<dbReference type="EMBL" id="BACD03000077">
    <property type="protein sequence ID" value="GAO52620.1"/>
    <property type="molecule type" value="Genomic_DNA"/>
</dbReference>
<protein>
    <submittedName>
        <fullName evidence="1">Uncharacterized protein</fullName>
    </submittedName>
</protein>
<dbReference type="Proteomes" id="UP000033140">
    <property type="component" value="Unassembled WGS sequence"/>
</dbReference>
<sequence length="133" mass="15220">MVVSTGQRRPRPVVEPRNSRCGCVEGCSRVKKHGELQAGNRWRRLGQLRSLDCCPSRSPLRHLLPSPRRPPSVNPRGTHCDEVLRSRLTKLISYYHCHDYIPSTTERRERAARPPSQTVGKCKMHPIILIHAK</sequence>
<reference evidence="1 2" key="2">
    <citation type="journal article" date="2014" name="J. Gen. Appl. Microbiol.">
        <title>The early diverging ascomycetous budding yeast Saitoella complicata has three histone deacetylases belonging to the Clr6, Hos2, and Rpd3 lineages.</title>
        <authorList>
            <person name="Nishida H."/>
            <person name="Matsumoto T."/>
            <person name="Kondo S."/>
            <person name="Hamamoto M."/>
            <person name="Yoshikawa H."/>
        </authorList>
    </citation>
    <scope>NUCLEOTIDE SEQUENCE [LARGE SCALE GENOMIC DNA]</scope>
    <source>
        <strain evidence="1 2">NRRL Y-17804</strain>
    </source>
</reference>
<proteinExistence type="predicted"/>
<gene>
    <name evidence="1" type="ORF">G7K_6693-t1</name>
</gene>